<dbReference type="InterPro" id="IPR041690">
    <property type="entry name" value="Cadherin_5"/>
</dbReference>
<dbReference type="InterPro" id="IPR013783">
    <property type="entry name" value="Ig-like_fold"/>
</dbReference>
<reference evidence="5" key="1">
    <citation type="journal article" date="2019" name="Int. J. Syst. Evol. Microbiol.">
        <title>The Global Catalogue of Microorganisms (GCM) 10K type strain sequencing project: providing services to taxonomists for standard genome sequencing and annotation.</title>
        <authorList>
            <consortium name="The Broad Institute Genomics Platform"/>
            <consortium name="The Broad Institute Genome Sequencing Center for Infectious Disease"/>
            <person name="Wu L."/>
            <person name="Ma J."/>
        </authorList>
    </citation>
    <scope>NUCLEOTIDE SEQUENCE [LARGE SCALE GENOMIC DNA]</scope>
    <source>
        <strain evidence="5">CCUG 54518</strain>
    </source>
</reference>
<keyword evidence="5" id="KW-1185">Reference proteome</keyword>
<feature type="non-terminal residue" evidence="4">
    <location>
        <position position="1232"/>
    </location>
</feature>
<gene>
    <name evidence="4" type="ORF">ACFQNJ_03295</name>
</gene>
<feature type="region of interest" description="Disordered" evidence="1">
    <location>
        <begin position="19"/>
        <end position="66"/>
    </location>
</feature>
<feature type="compositionally biased region" description="Low complexity" evidence="1">
    <location>
        <begin position="40"/>
        <end position="61"/>
    </location>
</feature>
<dbReference type="NCBIfam" id="NF012211">
    <property type="entry name" value="tand_rpt_95"/>
    <property type="match status" value="1"/>
</dbReference>
<evidence type="ECO:0000259" key="3">
    <source>
        <dbReference type="Pfam" id="PF17892"/>
    </source>
</evidence>
<dbReference type="Gene3D" id="2.60.40.10">
    <property type="entry name" value="Immunoglobulins"/>
    <property type="match status" value="1"/>
</dbReference>
<dbReference type="Proteomes" id="UP001596495">
    <property type="component" value="Unassembled WGS sequence"/>
</dbReference>
<dbReference type="EMBL" id="JBHTBX010000002">
    <property type="protein sequence ID" value="MFC7433531.1"/>
    <property type="molecule type" value="Genomic_DNA"/>
</dbReference>
<evidence type="ECO:0000256" key="1">
    <source>
        <dbReference type="SAM" id="MobiDB-lite"/>
    </source>
</evidence>
<dbReference type="InterPro" id="IPR010221">
    <property type="entry name" value="VCBS_dom"/>
</dbReference>
<evidence type="ECO:0000259" key="2">
    <source>
        <dbReference type="Pfam" id="PF17803"/>
    </source>
</evidence>
<dbReference type="RefSeq" id="WP_382253809.1">
    <property type="nucleotide sequence ID" value="NZ_JBHTBX010000002.1"/>
</dbReference>
<dbReference type="Gene3D" id="2.60.40.2810">
    <property type="match status" value="1"/>
</dbReference>
<dbReference type="Pfam" id="PF17963">
    <property type="entry name" value="Big_9"/>
    <property type="match status" value="1"/>
</dbReference>
<evidence type="ECO:0000313" key="4">
    <source>
        <dbReference type="EMBL" id="MFC7433531.1"/>
    </source>
</evidence>
<proteinExistence type="predicted"/>
<dbReference type="Pfam" id="PF17803">
    <property type="entry name" value="Cadherin_4"/>
    <property type="match status" value="1"/>
</dbReference>
<accession>A0ABW2R4Z7</accession>
<dbReference type="InterPro" id="IPR040853">
    <property type="entry name" value="RapA2_cadherin-like"/>
</dbReference>
<feature type="domain" description="RapA2 cadherin-like" evidence="2">
    <location>
        <begin position="519"/>
        <end position="576"/>
    </location>
</feature>
<name>A0ABW2R4Z7_9BURK</name>
<feature type="non-terminal residue" evidence="4">
    <location>
        <position position="1"/>
    </location>
</feature>
<feature type="domain" description="Cadherin-like" evidence="3">
    <location>
        <begin position="961"/>
        <end position="1054"/>
    </location>
</feature>
<sequence length="1232" mass="125536">VAVLEPVVQEPVIQEPLTTELPALDNASTDVSVTADDVESGTPEESGEGAEAAVAEADSSADQANSTEGSALFILTGNDSGPTAGSALEQGLSAAQQTLQSWAASTSAASDVTSLFAPKDSSTGSAESRTLQALQDIGTGEAAVAVELRDHENLLGALGAFAASGPAGTAIIFLNRDWVQSHGVSSEAIQTVLLEEYGHYLDNVLNEGQDTAGDEGEAFAAKLLNRDLTSTKLEQIANEQDQTHILIDGMLVNVEKSQITFSAVYQGTPSSLSEEAQSLQNIQLLVGSNFTFTSSNPSDTYFSGNNVTGTISYNDGNGQQTLYGVASRLFKTGNTVDGIYFYAPGTDGAIGTGDTGEAAYLMMINPVFTTGATYGTSSDPVDTALNNLLVAYQAPTAYEDSSTSPGAQPAIEQGVTTAGQNATGNVLTNDTGSAARTVTGAGTSSAGTPVTAGTTGADLAGGTEITGVYGKLYIAADGTYRYEVDNGDPAVDALLDVNSTLTERFTYEITDAGLNTDTATLTVTIQGANDAPVATNDFNSAKESLRTDATAYDSTDPLGTRATGNVLSNDSDVDSTSYGETEGVLGFFGEGDYVSYTPGAAITSMTFAASQNLSSVAGGEYVYLKIGTTYYLLKEGTTAISVDTNTTNADGTYNIALTGDSDNYTVSDGSQVAFWQQSGTPDDSFTSIGGKKLATVSTSTSLTTSDVTINNLTGTPAVGMSLTGTNIPEGATITAVNDNLDGSYTLTVDVQITTAPSGLIEFSGAAGSLITGQYGTLQLDADGGYIYTPFANNASLAAGQVENDIFEYTMVDSDGATSVATLTIAVTGSAATDPNARDDTNLSGAIEAGGAANTGGATASGSVLTNDTTPSGTNAVVGGRAAAGTTEQVIASASYEDIEGAHGTLRLYANGNYVYTVRDTDANVQALNAGDTLDDVFSYRIRNTAGGEDVATLTITVNGANDHPLANEDTLGATEDTPVTFSASDLLSNDTDVDSTGLTIQSVTSGTGGTVVLNGDGTVTFTPTANFTGTATFSYVMNDGTSPTSGTSTANVTINVAAVNDAPLAKDNHYGTLKNTELSGVNVLTDNDATHGLDSDPEDNTLSISKVNGQLFTANSTHGTYTAALGWMEVALNHGTLYIQADGNTVYQPANDVIAGDNFSYVATDGQDESAAALVTFTVTDPSNTPAVISGDAVGAVTEDLNVSAGNLTDTGSLSVTDPDAGEASFLTGAAD</sequence>
<feature type="region of interest" description="Disordered" evidence="1">
    <location>
        <begin position="856"/>
        <end position="876"/>
    </location>
</feature>
<dbReference type="NCBIfam" id="TIGR01965">
    <property type="entry name" value="VCBS_repeat"/>
    <property type="match status" value="3"/>
</dbReference>
<organism evidence="4 5">
    <name type="scientific">Hydrogenophaga bisanensis</name>
    <dbReference type="NCBI Taxonomy" id="439611"/>
    <lineage>
        <taxon>Bacteria</taxon>
        <taxon>Pseudomonadati</taxon>
        <taxon>Pseudomonadota</taxon>
        <taxon>Betaproteobacteria</taxon>
        <taxon>Burkholderiales</taxon>
        <taxon>Comamonadaceae</taxon>
        <taxon>Hydrogenophaga</taxon>
    </lineage>
</organism>
<comment type="caution">
    <text evidence="4">The sequence shown here is derived from an EMBL/GenBank/DDBJ whole genome shotgun (WGS) entry which is preliminary data.</text>
</comment>
<protein>
    <submittedName>
        <fullName evidence="4">Tandem-95 repeat protein</fullName>
    </submittedName>
</protein>
<dbReference type="Pfam" id="PF17892">
    <property type="entry name" value="Cadherin_5"/>
    <property type="match status" value="1"/>
</dbReference>
<evidence type="ECO:0000313" key="5">
    <source>
        <dbReference type="Proteomes" id="UP001596495"/>
    </source>
</evidence>